<evidence type="ECO:0000256" key="3">
    <source>
        <dbReference type="ARBA" id="ARBA00022679"/>
    </source>
</evidence>
<dbReference type="SUPFAM" id="SSF53756">
    <property type="entry name" value="UDP-Glycosyltransferase/glycogen phosphorylase"/>
    <property type="match status" value="1"/>
</dbReference>
<gene>
    <name evidence="5" type="ORF">AAEO59_03675</name>
</gene>
<evidence type="ECO:0000313" key="6">
    <source>
        <dbReference type="Proteomes" id="UP001398556"/>
    </source>
</evidence>
<accession>A0ABU9HKA1</accession>
<dbReference type="PANTHER" id="PTHR12526:SF640">
    <property type="entry name" value="COLANIC ACID BIOSYNTHESIS GLYCOSYLTRANSFERASE WCAL-RELATED"/>
    <property type="match status" value="1"/>
</dbReference>
<keyword evidence="3 5" id="KW-0808">Transferase</keyword>
<dbReference type="GO" id="GO:0016757">
    <property type="term" value="F:glycosyltransferase activity"/>
    <property type="evidence" value="ECO:0007669"/>
    <property type="project" value="UniProtKB-KW"/>
</dbReference>
<evidence type="ECO:0000256" key="1">
    <source>
        <dbReference type="ARBA" id="ARBA00009481"/>
    </source>
</evidence>
<dbReference type="EMBL" id="JBBYHU010000004">
    <property type="protein sequence ID" value="MEL1240142.1"/>
    <property type="molecule type" value="Genomic_DNA"/>
</dbReference>
<dbReference type="Gene3D" id="3.40.50.2000">
    <property type="entry name" value="Glycogen Phosphorylase B"/>
    <property type="match status" value="2"/>
</dbReference>
<comment type="caution">
    <text evidence="5">The sequence shown here is derived from an EMBL/GenBank/DDBJ whole genome shotgun (WGS) entry which is preliminary data.</text>
</comment>
<dbReference type="InterPro" id="IPR001296">
    <property type="entry name" value="Glyco_trans_1"/>
</dbReference>
<dbReference type="EC" id="2.4.-.-" evidence="5"/>
<keyword evidence="6" id="KW-1185">Reference proteome</keyword>
<proteinExistence type="inferred from homology"/>
<dbReference type="RefSeq" id="WP_341699385.1">
    <property type="nucleotide sequence ID" value="NZ_JBBYHU010000004.1"/>
</dbReference>
<organism evidence="5 6">
    <name type="scientific">Flavobacterium flavipallidum</name>
    <dbReference type="NCBI Taxonomy" id="3139140"/>
    <lineage>
        <taxon>Bacteria</taxon>
        <taxon>Pseudomonadati</taxon>
        <taxon>Bacteroidota</taxon>
        <taxon>Flavobacteriia</taxon>
        <taxon>Flavobacteriales</taxon>
        <taxon>Flavobacteriaceae</taxon>
        <taxon>Flavobacterium</taxon>
    </lineage>
</organism>
<keyword evidence="2 5" id="KW-0328">Glycosyltransferase</keyword>
<name>A0ABU9HKA1_9FLAO</name>
<evidence type="ECO:0000313" key="5">
    <source>
        <dbReference type="EMBL" id="MEL1240142.1"/>
    </source>
</evidence>
<dbReference type="PANTHER" id="PTHR12526">
    <property type="entry name" value="GLYCOSYLTRANSFERASE"/>
    <property type="match status" value="1"/>
</dbReference>
<dbReference type="Pfam" id="PF00534">
    <property type="entry name" value="Glycos_transf_1"/>
    <property type="match status" value="1"/>
</dbReference>
<dbReference type="Proteomes" id="UP001398556">
    <property type="component" value="Unassembled WGS sequence"/>
</dbReference>
<reference evidence="5 6" key="1">
    <citation type="submission" date="2024-04" db="EMBL/GenBank/DDBJ databases">
        <title>Flavobacterium sp. DGU99 16S ribosomal RNA gene Genome sequencing and assembly.</title>
        <authorList>
            <person name="Park S."/>
        </authorList>
    </citation>
    <scope>NUCLEOTIDE SEQUENCE [LARGE SCALE GENOMIC DNA]</scope>
    <source>
        <strain evidence="5 6">DGU99</strain>
    </source>
</reference>
<evidence type="ECO:0000256" key="2">
    <source>
        <dbReference type="ARBA" id="ARBA00022676"/>
    </source>
</evidence>
<sequence length="372" mass="41774">MKENPIIAMVAPSLDAYSETFIQAQKKGLKGKVCYYYGGNLPLFLEGFGRLKTRFVTWEVKIKRRLGIKTFNADEIAFIQSLKKQRIQVVFAQYGPTAHRVVQICKDLKLPLITHFHGYDASVDIVIKECNHYKEVFEYSSYAIIVSNTMKSRLIEKGCPKEKLIFNPCAPDTSFLEVKPQFSEPLFIGLGRFVDKKAPYYTILAFSKVVNRFPNAKLVIGGEGELFEVCKNIVCHLKIEKNVLLPGILPREEFLAYLSKGCAFVQHSVTALNGDQEGTPVAILEASAAGLPVIATHHAGIPDVILDGETGFLIPEHDVEAMADKMILLLENKELAKQMGKKGKERIKNYFSLENHLQTLDQIIGKTIHKNE</sequence>
<protein>
    <submittedName>
        <fullName evidence="5">Glycosyltransferase</fullName>
        <ecNumber evidence="5">2.4.-.-</ecNumber>
    </submittedName>
</protein>
<comment type="similarity">
    <text evidence="1">Belongs to the glycosyltransferase group 1 family. Glycosyltransferase 4 subfamily.</text>
</comment>
<evidence type="ECO:0000259" key="4">
    <source>
        <dbReference type="Pfam" id="PF00534"/>
    </source>
</evidence>
<feature type="domain" description="Glycosyl transferase family 1" evidence="4">
    <location>
        <begin position="184"/>
        <end position="346"/>
    </location>
</feature>